<dbReference type="KEGG" id="cben:EG339_09460"/>
<sequence>MKNNNIIIIFRKYIVGLIIFFSLFSCEKRQIDNIDYLKVCFIGNRDKSYPCVKFSSINQPNDDAFIYNEKLDKEKLMSLGEICLNDTSLHSFIGEKFIEIEISSYKHNEHILLNKKDGILFLSEILSHINEQSNSYFYINSMKNILQKK</sequence>
<gene>
    <name evidence="2" type="ORF">EG339_09460</name>
</gene>
<dbReference type="Proteomes" id="UP000271193">
    <property type="component" value="Chromosome"/>
</dbReference>
<dbReference type="AlphaFoldDB" id="A0A3G6T661"/>
<keyword evidence="1" id="KW-0812">Transmembrane</keyword>
<dbReference type="PROSITE" id="PS51257">
    <property type="entry name" value="PROKAR_LIPOPROTEIN"/>
    <property type="match status" value="1"/>
</dbReference>
<dbReference type="EMBL" id="CP033932">
    <property type="protein sequence ID" value="AZB24805.1"/>
    <property type="molecule type" value="Genomic_DNA"/>
</dbReference>
<evidence type="ECO:0000313" key="2">
    <source>
        <dbReference type="EMBL" id="AZB24805.1"/>
    </source>
</evidence>
<reference evidence="3" key="1">
    <citation type="submission" date="2018-11" db="EMBL/GenBank/DDBJ databases">
        <title>Proposal to divide the Flavobacteriaceae and reorganize its genera based on Amino Acid Identity values calculated from whole genome sequences.</title>
        <authorList>
            <person name="Nicholson A.C."/>
            <person name="Gulvik C.A."/>
            <person name="Whitney A.M."/>
            <person name="Humrighouse B.W."/>
            <person name="Bell M."/>
            <person name="Holmes B."/>
            <person name="Steigerwalt A.G."/>
            <person name="Villarma A."/>
            <person name="Sheth M."/>
            <person name="Batra D."/>
            <person name="Pryor J."/>
            <person name="Bernardet J.-F."/>
            <person name="Hugo C."/>
            <person name="Kampfer P."/>
            <person name="Newman J."/>
            <person name="McQuiston J.R."/>
        </authorList>
    </citation>
    <scope>NUCLEOTIDE SEQUENCE [LARGE SCALE GENOMIC DNA]</scope>
    <source>
        <strain evidence="3">G0229</strain>
    </source>
</reference>
<dbReference type="GeneID" id="99065037"/>
<evidence type="ECO:0008006" key="4">
    <source>
        <dbReference type="Google" id="ProtNLM"/>
    </source>
</evidence>
<evidence type="ECO:0000313" key="3">
    <source>
        <dbReference type="Proteomes" id="UP000271193"/>
    </source>
</evidence>
<organism evidence="2 3">
    <name type="scientific">Chryseobacterium bernardetii</name>
    <dbReference type="NCBI Taxonomy" id="1241978"/>
    <lineage>
        <taxon>Bacteria</taxon>
        <taxon>Pseudomonadati</taxon>
        <taxon>Bacteroidota</taxon>
        <taxon>Flavobacteriia</taxon>
        <taxon>Flavobacteriales</taxon>
        <taxon>Weeksellaceae</taxon>
        <taxon>Chryseobacterium group</taxon>
        <taxon>Chryseobacterium</taxon>
    </lineage>
</organism>
<name>A0A3G6T661_9FLAO</name>
<keyword evidence="1" id="KW-0472">Membrane</keyword>
<evidence type="ECO:0000256" key="1">
    <source>
        <dbReference type="SAM" id="Phobius"/>
    </source>
</evidence>
<proteinExistence type="predicted"/>
<protein>
    <recommendedName>
        <fullName evidence="4">Lipoprotein</fullName>
    </recommendedName>
</protein>
<feature type="transmembrane region" description="Helical" evidence="1">
    <location>
        <begin position="6"/>
        <end position="24"/>
    </location>
</feature>
<keyword evidence="3" id="KW-1185">Reference proteome</keyword>
<keyword evidence="1" id="KW-1133">Transmembrane helix</keyword>
<accession>A0A3G6T661</accession>
<dbReference type="RefSeq" id="WP_123869952.1">
    <property type="nucleotide sequence ID" value="NZ_CP033932.1"/>
</dbReference>